<evidence type="ECO:0000256" key="2">
    <source>
        <dbReference type="SAM" id="SignalP"/>
    </source>
</evidence>
<sequence>MNFLLIVNIVALFLVHQSNAMCSSDHVGECDDVIFDHGGKASAGDLFPSFKLLLISIIIVFYSIFNK</sequence>
<keyword evidence="1" id="KW-1133">Transmembrane helix</keyword>
<evidence type="ECO:0000313" key="3">
    <source>
        <dbReference type="EMBL" id="KAK9510405.1"/>
    </source>
</evidence>
<keyword evidence="1" id="KW-0472">Membrane</keyword>
<dbReference type="EMBL" id="JAPXFL010000002">
    <property type="protein sequence ID" value="KAK9510405.1"/>
    <property type="molecule type" value="Genomic_DNA"/>
</dbReference>
<name>A0AAW1DPX4_9HEMI</name>
<keyword evidence="1" id="KW-0812">Transmembrane</keyword>
<protein>
    <submittedName>
        <fullName evidence="3">Uncharacterized protein</fullName>
    </submittedName>
</protein>
<feature type="chain" id="PRO_5043855840" evidence="2">
    <location>
        <begin position="21"/>
        <end position="67"/>
    </location>
</feature>
<keyword evidence="4" id="KW-1185">Reference proteome</keyword>
<keyword evidence="2" id="KW-0732">Signal</keyword>
<evidence type="ECO:0000313" key="4">
    <source>
        <dbReference type="Proteomes" id="UP001461498"/>
    </source>
</evidence>
<feature type="signal peptide" evidence="2">
    <location>
        <begin position="1"/>
        <end position="20"/>
    </location>
</feature>
<feature type="transmembrane region" description="Helical" evidence="1">
    <location>
        <begin position="46"/>
        <end position="65"/>
    </location>
</feature>
<organism evidence="3 4">
    <name type="scientific">Rhynocoris fuscipes</name>
    <dbReference type="NCBI Taxonomy" id="488301"/>
    <lineage>
        <taxon>Eukaryota</taxon>
        <taxon>Metazoa</taxon>
        <taxon>Ecdysozoa</taxon>
        <taxon>Arthropoda</taxon>
        <taxon>Hexapoda</taxon>
        <taxon>Insecta</taxon>
        <taxon>Pterygota</taxon>
        <taxon>Neoptera</taxon>
        <taxon>Paraneoptera</taxon>
        <taxon>Hemiptera</taxon>
        <taxon>Heteroptera</taxon>
        <taxon>Panheteroptera</taxon>
        <taxon>Cimicomorpha</taxon>
        <taxon>Reduviidae</taxon>
        <taxon>Harpactorinae</taxon>
        <taxon>Harpactorini</taxon>
        <taxon>Rhynocoris</taxon>
    </lineage>
</organism>
<proteinExistence type="predicted"/>
<evidence type="ECO:0000256" key="1">
    <source>
        <dbReference type="SAM" id="Phobius"/>
    </source>
</evidence>
<dbReference type="Proteomes" id="UP001461498">
    <property type="component" value="Unassembled WGS sequence"/>
</dbReference>
<comment type="caution">
    <text evidence="3">The sequence shown here is derived from an EMBL/GenBank/DDBJ whole genome shotgun (WGS) entry which is preliminary data.</text>
</comment>
<reference evidence="3 4" key="1">
    <citation type="submission" date="2022-12" db="EMBL/GenBank/DDBJ databases">
        <title>Chromosome-level genome assembly of true bugs.</title>
        <authorList>
            <person name="Ma L."/>
            <person name="Li H."/>
        </authorList>
    </citation>
    <scope>NUCLEOTIDE SEQUENCE [LARGE SCALE GENOMIC DNA]</scope>
    <source>
        <strain evidence="3">Lab_2022b</strain>
    </source>
</reference>
<accession>A0AAW1DPX4</accession>
<dbReference type="AlphaFoldDB" id="A0AAW1DPX4"/>
<gene>
    <name evidence="3" type="ORF">O3M35_005200</name>
</gene>